<organism evidence="3 4">
    <name type="scientific">Halomonas aquatica</name>
    <dbReference type="NCBI Taxonomy" id="3151123"/>
    <lineage>
        <taxon>Bacteria</taxon>
        <taxon>Pseudomonadati</taxon>
        <taxon>Pseudomonadota</taxon>
        <taxon>Gammaproteobacteria</taxon>
        <taxon>Oceanospirillales</taxon>
        <taxon>Halomonadaceae</taxon>
        <taxon>Halomonas</taxon>
    </lineage>
</organism>
<feature type="compositionally biased region" description="Basic and acidic residues" evidence="1">
    <location>
        <begin position="98"/>
        <end position="120"/>
    </location>
</feature>
<dbReference type="Pfam" id="PF13362">
    <property type="entry name" value="Toprim_3"/>
    <property type="match status" value="1"/>
</dbReference>
<feature type="region of interest" description="Disordered" evidence="1">
    <location>
        <begin position="95"/>
        <end position="130"/>
    </location>
</feature>
<proteinExistence type="predicted"/>
<sequence>MTAQRKAPGCGGRARFDSIIELDHRHHTIDSALMLALGDLYGGGIVLRGRGQWQRFTPPGKRDLNGYAAILGHEVALLGRWDTGEQHLVVLGDEQATEAEREQRRQKARQEAQTARERQQEALARQQAQATERGMPIWHGALRGHQHPYPLRKGVGNGWTRQHRQLLMVPLTDGRALINWQFIAPDGTKRFLTGGRKQGCYHPIGAFDTDRPLLICEGWATGMTLHAATGSAVACAMDAGNLLPVARYLRSRYPGASLIVACDNDHATEGNPGVTKGKATADAVGGRAIWPAVDGIEGASDYNDLALLGREVTA</sequence>
<dbReference type="InterPro" id="IPR006171">
    <property type="entry name" value="TOPRIM_dom"/>
</dbReference>
<feature type="compositionally biased region" description="Low complexity" evidence="1">
    <location>
        <begin position="121"/>
        <end position="130"/>
    </location>
</feature>
<comment type="caution">
    <text evidence="3">The sequence shown here is derived from an EMBL/GenBank/DDBJ whole genome shotgun (WGS) entry which is preliminary data.</text>
</comment>
<evidence type="ECO:0000313" key="3">
    <source>
        <dbReference type="EMBL" id="MEQ6917032.1"/>
    </source>
</evidence>
<dbReference type="RefSeq" id="WP_349761278.1">
    <property type="nucleotide sequence ID" value="NZ_JBEGCJ010000002.1"/>
</dbReference>
<evidence type="ECO:0000259" key="2">
    <source>
        <dbReference type="Pfam" id="PF13362"/>
    </source>
</evidence>
<evidence type="ECO:0000313" key="4">
    <source>
        <dbReference type="Proteomes" id="UP001442468"/>
    </source>
</evidence>
<keyword evidence="4" id="KW-1185">Reference proteome</keyword>
<accession>A0ABV1ND91</accession>
<gene>
    <name evidence="3" type="ORF">ABE960_05810</name>
</gene>
<dbReference type="Proteomes" id="UP001442468">
    <property type="component" value="Unassembled WGS sequence"/>
</dbReference>
<reference evidence="3 4" key="1">
    <citation type="submission" date="2024-05" db="EMBL/GenBank/DDBJ databases">
        <title>Halomonas sp. SSM6 16S ribosomal RNA gene Genome sequencing and assembly.</title>
        <authorList>
            <person name="Yook S."/>
        </authorList>
    </citation>
    <scope>NUCLEOTIDE SEQUENCE [LARGE SCALE GENOMIC DNA]</scope>
    <source>
        <strain evidence="3 4">SSM6</strain>
    </source>
</reference>
<feature type="domain" description="Toprim" evidence="2">
    <location>
        <begin position="213"/>
        <end position="305"/>
    </location>
</feature>
<evidence type="ECO:0000256" key="1">
    <source>
        <dbReference type="SAM" id="MobiDB-lite"/>
    </source>
</evidence>
<dbReference type="EMBL" id="JBEGCJ010000002">
    <property type="protein sequence ID" value="MEQ6917032.1"/>
    <property type="molecule type" value="Genomic_DNA"/>
</dbReference>
<protein>
    <submittedName>
        <fullName evidence="3">Toprim domain-containing protein</fullName>
    </submittedName>
</protein>
<name>A0ABV1ND91_9GAMM</name>
<dbReference type="InterPro" id="IPR034154">
    <property type="entry name" value="TOPRIM_DnaG/twinkle"/>
</dbReference>
<dbReference type="CDD" id="cd01029">
    <property type="entry name" value="TOPRIM_primases"/>
    <property type="match status" value="1"/>
</dbReference>